<keyword evidence="1" id="KW-0472">Membrane</keyword>
<accession>A0A3S0VNR9</accession>
<evidence type="ECO:0000313" key="2">
    <source>
        <dbReference type="EMBL" id="RUQ89486.1"/>
    </source>
</evidence>
<comment type="caution">
    <text evidence="2">The sequence shown here is derived from an EMBL/GenBank/DDBJ whole genome shotgun (WGS) entry which is preliminary data.</text>
</comment>
<dbReference type="AlphaFoldDB" id="A0A3S0VNR9"/>
<feature type="transmembrane region" description="Helical" evidence="1">
    <location>
        <begin position="48"/>
        <end position="68"/>
    </location>
</feature>
<keyword evidence="3" id="KW-1185">Reference proteome</keyword>
<sequence>MFGPMFHSVVLAQVLGLYFTVIAIILLSRKTYFQALVLEMRPDGAQMIVAAAFGFLLGLFIVVTHNIWVLEPRVLVTIIGWIILIKSLLWLALPERMVSVSKKMYSGPTYYVIAAIVLIVGLILLIKGFYFYVDPDYYIGPEDFKG</sequence>
<dbReference type="RefSeq" id="WP_126953920.1">
    <property type="nucleotide sequence ID" value="NZ_RZGR01000007.1"/>
</dbReference>
<dbReference type="EMBL" id="RZGR01000007">
    <property type="protein sequence ID" value="RUQ89486.1"/>
    <property type="molecule type" value="Genomic_DNA"/>
</dbReference>
<feature type="transmembrane region" description="Helical" evidence="1">
    <location>
        <begin position="6"/>
        <end position="27"/>
    </location>
</feature>
<reference evidence="2 3" key="1">
    <citation type="submission" date="2018-12" db="EMBL/GenBank/DDBJ databases">
        <title>Legionella sp,whole genome shotgun sequence.</title>
        <authorList>
            <person name="Wu H."/>
        </authorList>
    </citation>
    <scope>NUCLEOTIDE SEQUENCE [LARGE SCALE GENOMIC DNA]</scope>
    <source>
        <strain evidence="3">km714</strain>
    </source>
</reference>
<protein>
    <recommendedName>
        <fullName evidence="4">Integral membrane protein (PIN domain superfamily)</fullName>
    </recommendedName>
</protein>
<evidence type="ECO:0000256" key="1">
    <source>
        <dbReference type="SAM" id="Phobius"/>
    </source>
</evidence>
<dbReference type="OrthoDB" id="5637501at2"/>
<name>A0A3S0VNR9_9GAMM</name>
<keyword evidence="1" id="KW-1133">Transmembrane helix</keyword>
<gene>
    <name evidence="2" type="ORF">EKM59_03550</name>
</gene>
<evidence type="ECO:0008006" key="4">
    <source>
        <dbReference type="Google" id="ProtNLM"/>
    </source>
</evidence>
<dbReference type="Proteomes" id="UP000288012">
    <property type="component" value="Unassembled WGS sequence"/>
</dbReference>
<feature type="transmembrane region" description="Helical" evidence="1">
    <location>
        <begin position="109"/>
        <end position="133"/>
    </location>
</feature>
<keyword evidence="1" id="KW-0812">Transmembrane</keyword>
<feature type="transmembrane region" description="Helical" evidence="1">
    <location>
        <begin position="74"/>
        <end position="93"/>
    </location>
</feature>
<proteinExistence type="predicted"/>
<organism evidence="2 3">
    <name type="scientific">Legionella septentrionalis</name>
    <dbReference type="NCBI Taxonomy" id="2498109"/>
    <lineage>
        <taxon>Bacteria</taxon>
        <taxon>Pseudomonadati</taxon>
        <taxon>Pseudomonadota</taxon>
        <taxon>Gammaproteobacteria</taxon>
        <taxon>Legionellales</taxon>
        <taxon>Legionellaceae</taxon>
        <taxon>Legionella</taxon>
    </lineage>
</organism>
<evidence type="ECO:0000313" key="3">
    <source>
        <dbReference type="Proteomes" id="UP000288012"/>
    </source>
</evidence>